<evidence type="ECO:0000313" key="3">
    <source>
        <dbReference type="Proteomes" id="UP000037146"/>
    </source>
</evidence>
<dbReference type="STRING" id="1679170.AC625_17375"/>
<name>A0A0K9GWT6_9BACI</name>
<dbReference type="SUPFAM" id="SSF56112">
    <property type="entry name" value="Protein kinase-like (PK-like)"/>
    <property type="match status" value="1"/>
</dbReference>
<dbReference type="Pfam" id="PF01636">
    <property type="entry name" value="APH"/>
    <property type="match status" value="1"/>
</dbReference>
<feature type="domain" description="Aminoglycoside phosphotransferase" evidence="1">
    <location>
        <begin position="198"/>
        <end position="249"/>
    </location>
</feature>
<sequence length="335" mass="39590">MHHKRLDDQHLLTKVMDIKAMGDSVFYTCLLSHLQNHMIHPSKIEHLRSSVYLIHCNNRLFIIKGFDSNQTLNNQKELTQRLKKNGFIHTYSFIEDLPTFEYDGQVFGAIEYIQPSSDRFHFGSEKNRIEGLTVLHTFHNSTGLNLTNNLSHFNQIVKWEERLRIFCKYQPIIGEYVAESILSSWINWAKWALVGMKQHETELMAEKKVIIHGDCAHHNFLRKQDGELALLDFDLIAYAPPFIDYLQYCSRILPYLVDPAKELWFYPEIATYKENKAFLYALTYPTDILREWNRLCKNHLSHHSAQLHRIWKMTIEQFAKRMKFNEEIAGMIESL</sequence>
<dbReference type="RefSeq" id="WP_049682434.1">
    <property type="nucleotide sequence ID" value="NZ_LFZW01000001.1"/>
</dbReference>
<gene>
    <name evidence="2" type="ORF">AC625_17375</name>
</gene>
<accession>A0A0K9GWT6</accession>
<dbReference type="OrthoDB" id="2373610at2"/>
<dbReference type="AlphaFoldDB" id="A0A0K9GWT6"/>
<evidence type="ECO:0000313" key="2">
    <source>
        <dbReference type="EMBL" id="KMY51081.1"/>
    </source>
</evidence>
<organism evidence="2 3">
    <name type="scientific">Peribacillus loiseleuriae</name>
    <dbReference type="NCBI Taxonomy" id="1679170"/>
    <lineage>
        <taxon>Bacteria</taxon>
        <taxon>Bacillati</taxon>
        <taxon>Bacillota</taxon>
        <taxon>Bacilli</taxon>
        <taxon>Bacillales</taxon>
        <taxon>Bacillaceae</taxon>
        <taxon>Peribacillus</taxon>
    </lineage>
</organism>
<dbReference type="Proteomes" id="UP000037146">
    <property type="component" value="Unassembled WGS sequence"/>
</dbReference>
<dbReference type="PATRIC" id="fig|1679170.3.peg.3953"/>
<dbReference type="EMBL" id="LFZW01000001">
    <property type="protein sequence ID" value="KMY51081.1"/>
    <property type="molecule type" value="Genomic_DNA"/>
</dbReference>
<evidence type="ECO:0000259" key="1">
    <source>
        <dbReference type="Pfam" id="PF01636"/>
    </source>
</evidence>
<protein>
    <recommendedName>
        <fullName evidence="1">Aminoglycoside phosphotransferase domain-containing protein</fullName>
    </recommendedName>
</protein>
<comment type="caution">
    <text evidence="2">The sequence shown here is derived from an EMBL/GenBank/DDBJ whole genome shotgun (WGS) entry which is preliminary data.</text>
</comment>
<dbReference type="Gene3D" id="3.90.1200.10">
    <property type="match status" value="1"/>
</dbReference>
<dbReference type="InterPro" id="IPR011009">
    <property type="entry name" value="Kinase-like_dom_sf"/>
</dbReference>
<dbReference type="InterPro" id="IPR002575">
    <property type="entry name" value="Aminoglycoside_PTrfase"/>
</dbReference>
<proteinExistence type="predicted"/>
<reference evidence="3" key="1">
    <citation type="submission" date="2015-07" db="EMBL/GenBank/DDBJ databases">
        <title>Genome sequencing project for genomic taxonomy and phylogenomics of Bacillus-like bacteria.</title>
        <authorList>
            <person name="Liu B."/>
            <person name="Wang J."/>
            <person name="Zhu Y."/>
            <person name="Liu G."/>
            <person name="Chen Q."/>
            <person name="Chen Z."/>
            <person name="Lan J."/>
            <person name="Che J."/>
            <person name="Ge C."/>
            <person name="Shi H."/>
            <person name="Pan Z."/>
            <person name="Liu X."/>
        </authorList>
    </citation>
    <scope>NUCLEOTIDE SEQUENCE [LARGE SCALE GENOMIC DNA]</scope>
    <source>
        <strain evidence="3">FJAT-27997</strain>
    </source>
</reference>
<keyword evidence="3" id="KW-1185">Reference proteome</keyword>